<dbReference type="GO" id="GO:0003676">
    <property type="term" value="F:nucleic acid binding"/>
    <property type="evidence" value="ECO:0007669"/>
    <property type="project" value="InterPro"/>
</dbReference>
<dbReference type="CDD" id="cd06130">
    <property type="entry name" value="DNA_pol_III_epsilon_like"/>
    <property type="match status" value="1"/>
</dbReference>
<feature type="domain" description="Exonuclease" evidence="4">
    <location>
        <begin position="2"/>
        <end position="165"/>
    </location>
</feature>
<keyword evidence="1" id="KW-0540">Nuclease</keyword>
<keyword evidence="6" id="KW-1185">Reference proteome</keyword>
<name>A0A1I1Y7K6_9BACL</name>
<protein>
    <submittedName>
        <fullName evidence="5">Exonuclease, DNA polymerase III, epsilon subunit family</fullName>
    </submittedName>
</protein>
<keyword evidence="2" id="KW-0378">Hydrolase</keyword>
<dbReference type="EMBL" id="FONN01000001">
    <property type="protein sequence ID" value="SFE15561.1"/>
    <property type="molecule type" value="Genomic_DNA"/>
</dbReference>
<dbReference type="InterPro" id="IPR036397">
    <property type="entry name" value="RNaseH_sf"/>
</dbReference>
<dbReference type="FunFam" id="3.30.420.10:FF:000045">
    <property type="entry name" value="3'-5' exonuclease DinG"/>
    <property type="match status" value="1"/>
</dbReference>
<dbReference type="GO" id="GO:0004527">
    <property type="term" value="F:exonuclease activity"/>
    <property type="evidence" value="ECO:0007669"/>
    <property type="project" value="UniProtKB-KW"/>
</dbReference>
<keyword evidence="3 5" id="KW-0269">Exonuclease</keyword>
<dbReference type="Pfam" id="PF00929">
    <property type="entry name" value="RNase_T"/>
    <property type="match status" value="1"/>
</dbReference>
<evidence type="ECO:0000256" key="2">
    <source>
        <dbReference type="ARBA" id="ARBA00022801"/>
    </source>
</evidence>
<dbReference type="Proteomes" id="UP000183410">
    <property type="component" value="Unassembled WGS sequence"/>
</dbReference>
<dbReference type="CDD" id="cd06974">
    <property type="entry name" value="TerD_like"/>
    <property type="match status" value="1"/>
</dbReference>
<dbReference type="InterPro" id="IPR051324">
    <property type="entry name" value="Stress/Tellurium_Resist"/>
</dbReference>
<evidence type="ECO:0000259" key="4">
    <source>
        <dbReference type="SMART" id="SM00479"/>
    </source>
</evidence>
<accession>A0A1I1Y7K6</accession>
<evidence type="ECO:0000313" key="6">
    <source>
        <dbReference type="Proteomes" id="UP000183410"/>
    </source>
</evidence>
<dbReference type="RefSeq" id="WP_063838013.1">
    <property type="nucleotide sequence ID" value="NZ_FONN01000001.1"/>
</dbReference>
<organism evidence="5 6">
    <name type="scientific">Paenibacillus algorifonticola</name>
    <dbReference type="NCBI Taxonomy" id="684063"/>
    <lineage>
        <taxon>Bacteria</taxon>
        <taxon>Bacillati</taxon>
        <taxon>Bacillota</taxon>
        <taxon>Bacilli</taxon>
        <taxon>Bacillales</taxon>
        <taxon>Paenibacillaceae</taxon>
        <taxon>Paenibacillus</taxon>
    </lineage>
</organism>
<gene>
    <name evidence="5" type="ORF">SAMN04487969_101359</name>
</gene>
<evidence type="ECO:0000256" key="1">
    <source>
        <dbReference type="ARBA" id="ARBA00022722"/>
    </source>
</evidence>
<dbReference type="InterPro" id="IPR013520">
    <property type="entry name" value="Ribonucl_H"/>
</dbReference>
<dbReference type="AlphaFoldDB" id="A0A1I1Y7K6"/>
<dbReference type="PANTHER" id="PTHR32097">
    <property type="entry name" value="CAMP-BINDING PROTEIN 1-RELATED"/>
    <property type="match status" value="1"/>
</dbReference>
<evidence type="ECO:0000256" key="3">
    <source>
        <dbReference type="ARBA" id="ARBA00022839"/>
    </source>
</evidence>
<dbReference type="Pfam" id="PF02342">
    <property type="entry name" value="TerD"/>
    <property type="match status" value="1"/>
</dbReference>
<dbReference type="InterPro" id="IPR003325">
    <property type="entry name" value="TerD"/>
</dbReference>
<dbReference type="Gene3D" id="2.60.60.30">
    <property type="entry name" value="sav2460 like domains"/>
    <property type="match status" value="1"/>
</dbReference>
<dbReference type="Gene3D" id="3.30.420.10">
    <property type="entry name" value="Ribonuclease H-like superfamily/Ribonuclease H"/>
    <property type="match status" value="1"/>
</dbReference>
<proteinExistence type="predicted"/>
<dbReference type="OrthoDB" id="9803913at2"/>
<dbReference type="SUPFAM" id="SSF53098">
    <property type="entry name" value="Ribonuclease H-like"/>
    <property type="match status" value="1"/>
</dbReference>
<dbReference type="InterPro" id="IPR012337">
    <property type="entry name" value="RNaseH-like_sf"/>
</dbReference>
<dbReference type="PANTHER" id="PTHR32097:SF18">
    <property type="entry name" value="RING-TYPE DOMAIN-CONTAINING PROTEIN"/>
    <property type="match status" value="1"/>
</dbReference>
<dbReference type="SMART" id="SM00479">
    <property type="entry name" value="EXOIII"/>
    <property type="match status" value="1"/>
</dbReference>
<sequence>MDFVAIDFETANSNRSSACAVGIVEVQGGKIVFEQVWLINPQQHFDRMNIEIHGITPAMVADSPTFSELWLTLEPLLKNKQVVAHNASFDMSVLRYCLDEAALPYPAFHYYCTYQLSKKLLPDMPSYRLNVLAGYYQIPLNHHDALDDARAAALILVKLLEREQQLSPTELALAKGYKIGKMHARGYSPFSATAAKSKKQAKPAASASAKRAAASATETTAEKSGLQLVSGQKAEITRHLGLNQLLARVSWKLLNPAIEIDATAFLLSAARRCERDEDCIFYGNPDSPFNSVSYSKIGPHEAQFKIDFSKLPLQIQRMAFTLSIYEGEAQQHDFSQVAEISICLLHPQTEQLIAQFDFGEDLLKETAIVIGDLYLHNGHWKFDAIGKGFFSGLPALCENFGLEVSHPSNEAQLL</sequence>
<reference evidence="6" key="1">
    <citation type="submission" date="2016-10" db="EMBL/GenBank/DDBJ databases">
        <authorList>
            <person name="Varghese N."/>
            <person name="Submissions S."/>
        </authorList>
    </citation>
    <scope>NUCLEOTIDE SEQUENCE [LARGE SCALE GENOMIC DNA]</scope>
    <source>
        <strain evidence="6">CGMCC 1.10223</strain>
    </source>
</reference>
<evidence type="ECO:0000313" key="5">
    <source>
        <dbReference type="EMBL" id="SFE15561.1"/>
    </source>
</evidence>